<organism evidence="4 5">
    <name type="scientific">Megaselia scalaris</name>
    <name type="common">Humpbacked fly</name>
    <name type="synonym">Phora scalaris</name>
    <dbReference type="NCBI Taxonomy" id="36166"/>
    <lineage>
        <taxon>Eukaryota</taxon>
        <taxon>Metazoa</taxon>
        <taxon>Ecdysozoa</taxon>
        <taxon>Arthropoda</taxon>
        <taxon>Hexapoda</taxon>
        <taxon>Insecta</taxon>
        <taxon>Pterygota</taxon>
        <taxon>Neoptera</taxon>
        <taxon>Endopterygota</taxon>
        <taxon>Diptera</taxon>
        <taxon>Brachycera</taxon>
        <taxon>Muscomorpha</taxon>
        <taxon>Platypezoidea</taxon>
        <taxon>Phoridae</taxon>
        <taxon>Megaseliini</taxon>
        <taxon>Megaselia</taxon>
    </lineage>
</organism>
<accession>T1GMN7</accession>
<dbReference type="EnsemblMetazoa" id="MESCA004815-RA">
    <property type="protein sequence ID" value="MESCA004815-PA"/>
    <property type="gene ID" value="MESCA004815"/>
</dbReference>
<evidence type="ECO:0000256" key="2">
    <source>
        <dbReference type="ARBA" id="ARBA00023043"/>
    </source>
</evidence>
<sequence length="190" mass="20279">YGCDVNTKDADCRTTLYILALENKLDVVKYLLEVSNVDVNMPDSEGRTALHVAAWQGHVEMVKLLITLGNADVNSMDLECRTPLHSCAWQGNHDVMGILLYFGAVADHACKQGATALGISAQEGHEKCVSILLKYGANPYKSDHCGRTPIKLAAKSKGGGVGNVGDGKQANALIVLASKGNSCCLLKFCE</sequence>
<feature type="repeat" description="ANK" evidence="3">
    <location>
        <begin position="45"/>
        <end position="69"/>
    </location>
</feature>
<evidence type="ECO:0000256" key="3">
    <source>
        <dbReference type="PROSITE-ProRule" id="PRU00023"/>
    </source>
</evidence>
<protein>
    <submittedName>
        <fullName evidence="4">Uncharacterized protein</fullName>
    </submittedName>
</protein>
<evidence type="ECO:0000313" key="5">
    <source>
        <dbReference type="Proteomes" id="UP000015102"/>
    </source>
</evidence>
<dbReference type="SMART" id="SM00248">
    <property type="entry name" value="ANK"/>
    <property type="match status" value="5"/>
</dbReference>
<keyword evidence="5" id="KW-1185">Reference proteome</keyword>
<proteinExistence type="predicted"/>
<dbReference type="HOGENOM" id="CLU_000134_18_0_1"/>
<keyword evidence="2 3" id="KW-0040">ANK repeat</keyword>
<dbReference type="PANTHER" id="PTHR24123">
    <property type="entry name" value="ANKYRIN REPEAT-CONTAINING"/>
    <property type="match status" value="1"/>
</dbReference>
<keyword evidence="1" id="KW-0677">Repeat</keyword>
<dbReference type="STRING" id="36166.T1GMN7"/>
<reference evidence="5" key="1">
    <citation type="submission" date="2013-02" db="EMBL/GenBank/DDBJ databases">
        <authorList>
            <person name="Hughes D."/>
        </authorList>
    </citation>
    <scope>NUCLEOTIDE SEQUENCE</scope>
    <source>
        <strain>Durham</strain>
        <strain evidence="5">NC isolate 2 -- Noor lab</strain>
    </source>
</reference>
<evidence type="ECO:0000313" key="4">
    <source>
        <dbReference type="EnsemblMetazoa" id="MESCA004815-PA"/>
    </source>
</evidence>
<reference evidence="4" key="2">
    <citation type="submission" date="2015-06" db="UniProtKB">
        <authorList>
            <consortium name="EnsemblMetazoa"/>
        </authorList>
    </citation>
    <scope>IDENTIFICATION</scope>
</reference>
<dbReference type="Gene3D" id="1.25.40.20">
    <property type="entry name" value="Ankyrin repeat-containing domain"/>
    <property type="match status" value="1"/>
</dbReference>
<dbReference type="InterPro" id="IPR051165">
    <property type="entry name" value="Multifunctional_ANK_Repeat"/>
</dbReference>
<dbReference type="EMBL" id="CAQQ02183122">
    <property type="status" value="NOT_ANNOTATED_CDS"/>
    <property type="molecule type" value="Genomic_DNA"/>
</dbReference>
<dbReference type="AlphaFoldDB" id="T1GMN7"/>
<dbReference type="InterPro" id="IPR002110">
    <property type="entry name" value="Ankyrin_rpt"/>
</dbReference>
<dbReference type="InterPro" id="IPR036770">
    <property type="entry name" value="Ankyrin_rpt-contain_sf"/>
</dbReference>
<dbReference type="SUPFAM" id="SSF48403">
    <property type="entry name" value="Ankyrin repeat"/>
    <property type="match status" value="1"/>
</dbReference>
<name>T1GMN7_MEGSC</name>
<dbReference type="PROSITE" id="PS50297">
    <property type="entry name" value="ANK_REP_REGION"/>
    <property type="match status" value="2"/>
</dbReference>
<dbReference type="PRINTS" id="PR01415">
    <property type="entry name" value="ANKYRIN"/>
</dbReference>
<feature type="repeat" description="ANK" evidence="3">
    <location>
        <begin position="112"/>
        <end position="144"/>
    </location>
</feature>
<dbReference type="Pfam" id="PF12796">
    <property type="entry name" value="Ank_2"/>
    <property type="match status" value="2"/>
</dbReference>
<dbReference type="Proteomes" id="UP000015102">
    <property type="component" value="Unassembled WGS sequence"/>
</dbReference>
<dbReference type="PANTHER" id="PTHR24123:SF65">
    <property type="entry name" value="ANKYRIN REPEAT DOMAIN-CONTAINING PROTEIN 50"/>
    <property type="match status" value="1"/>
</dbReference>
<dbReference type="PROSITE" id="PS50088">
    <property type="entry name" value="ANK_REPEAT"/>
    <property type="match status" value="2"/>
</dbReference>
<evidence type="ECO:0000256" key="1">
    <source>
        <dbReference type="ARBA" id="ARBA00022737"/>
    </source>
</evidence>
<dbReference type="OMA" id="AHYRNIF"/>